<dbReference type="InterPro" id="IPR001753">
    <property type="entry name" value="Enoyl-CoA_hydra/iso"/>
</dbReference>
<accession>A0ABW5HND8</accession>
<gene>
    <name evidence="1" type="ORF">ACFSVL_46005</name>
</gene>
<dbReference type="SUPFAM" id="SSF52096">
    <property type="entry name" value="ClpP/crotonase"/>
    <property type="match status" value="1"/>
</dbReference>
<evidence type="ECO:0000313" key="2">
    <source>
        <dbReference type="Proteomes" id="UP001597483"/>
    </source>
</evidence>
<comment type="caution">
    <text evidence="1">The sequence shown here is derived from an EMBL/GenBank/DDBJ whole genome shotgun (WGS) entry which is preliminary data.</text>
</comment>
<dbReference type="Gene3D" id="3.90.226.10">
    <property type="entry name" value="2-enoyl-CoA Hydratase, Chain A, domain 1"/>
    <property type="match status" value="1"/>
</dbReference>
<keyword evidence="2" id="KW-1185">Reference proteome</keyword>
<dbReference type="PANTHER" id="PTHR11941:SF54">
    <property type="entry name" value="ENOYL-COA HYDRATASE, MITOCHONDRIAL"/>
    <property type="match status" value="1"/>
</dbReference>
<proteinExistence type="predicted"/>
<dbReference type="RefSeq" id="WP_378314407.1">
    <property type="nucleotide sequence ID" value="NZ_JBHUKS010000041.1"/>
</dbReference>
<dbReference type="PANTHER" id="PTHR11941">
    <property type="entry name" value="ENOYL-COA HYDRATASE-RELATED"/>
    <property type="match status" value="1"/>
</dbReference>
<reference evidence="2" key="1">
    <citation type="journal article" date="2019" name="Int. J. Syst. Evol. Microbiol.">
        <title>The Global Catalogue of Microorganisms (GCM) 10K type strain sequencing project: providing services to taxonomists for standard genome sequencing and annotation.</title>
        <authorList>
            <consortium name="The Broad Institute Genomics Platform"/>
            <consortium name="The Broad Institute Genome Sequencing Center for Infectious Disease"/>
            <person name="Wu L."/>
            <person name="Ma J."/>
        </authorList>
    </citation>
    <scope>NUCLEOTIDE SEQUENCE [LARGE SCALE GENOMIC DNA]</scope>
    <source>
        <strain evidence="2">CGMCC 4.7641</strain>
    </source>
</reference>
<organism evidence="1 2">
    <name type="scientific">Amycolatopsis silviterrae</name>
    <dbReference type="NCBI Taxonomy" id="1656914"/>
    <lineage>
        <taxon>Bacteria</taxon>
        <taxon>Bacillati</taxon>
        <taxon>Actinomycetota</taxon>
        <taxon>Actinomycetes</taxon>
        <taxon>Pseudonocardiales</taxon>
        <taxon>Pseudonocardiaceae</taxon>
        <taxon>Amycolatopsis</taxon>
    </lineage>
</organism>
<name>A0ABW5HND8_9PSEU</name>
<protein>
    <submittedName>
        <fullName evidence="1">Enoyl-CoA hydratase/isomerase family protein</fullName>
    </submittedName>
</protein>
<dbReference type="CDD" id="cd06558">
    <property type="entry name" value="crotonase-like"/>
    <property type="match status" value="1"/>
</dbReference>
<dbReference type="EMBL" id="JBHUKS010000041">
    <property type="protein sequence ID" value="MFD2474833.1"/>
    <property type="molecule type" value="Genomic_DNA"/>
</dbReference>
<sequence>MVAVTRAGAVGVLELNRPGKFNALRRTDFAEMAAGLDEFERPGSGVRAVLLCASGDHFCTGGDLAEAKTMLGDSPALERFLRLAHATLARLADSPLPVVAACQGLVLAGGLELILCCDVVFAADNARFGDQHVQYGLVPAWGATQRLPRVVGPNRALDLMYSGRRIDARTAAQWGLASYAVPAAELAAAARGYCETLATRSRPALTAMKSLCRTALDEPLGSGLRLEREAVVRATAGPDPAEGIAAFEARRAPRFAD</sequence>
<evidence type="ECO:0000313" key="1">
    <source>
        <dbReference type="EMBL" id="MFD2474833.1"/>
    </source>
</evidence>
<dbReference type="Proteomes" id="UP001597483">
    <property type="component" value="Unassembled WGS sequence"/>
</dbReference>
<dbReference type="Pfam" id="PF00378">
    <property type="entry name" value="ECH_1"/>
    <property type="match status" value="1"/>
</dbReference>
<dbReference type="InterPro" id="IPR029045">
    <property type="entry name" value="ClpP/crotonase-like_dom_sf"/>
</dbReference>